<dbReference type="InterPro" id="IPR027372">
    <property type="entry name" value="Phytase-like_dom"/>
</dbReference>
<name>A0A516H109_9PROT</name>
<evidence type="ECO:0000259" key="1">
    <source>
        <dbReference type="Pfam" id="PF13449"/>
    </source>
</evidence>
<dbReference type="OrthoDB" id="9798693at2"/>
<dbReference type="AlphaFoldDB" id="A0A516H109"/>
<dbReference type="EMBL" id="CP041636">
    <property type="protein sequence ID" value="QDO97454.1"/>
    <property type="molecule type" value="Genomic_DNA"/>
</dbReference>
<proteinExistence type="predicted"/>
<reference evidence="2 3" key="1">
    <citation type="submission" date="2019-07" db="EMBL/GenBank/DDBJ databases">
        <title>Genome sequencing for Ferrovibrio sp. K5.</title>
        <authorList>
            <person name="Park S.-J."/>
        </authorList>
    </citation>
    <scope>NUCLEOTIDE SEQUENCE [LARGE SCALE GENOMIC DNA]</scope>
    <source>
        <strain evidence="2 3">K5</strain>
    </source>
</reference>
<dbReference type="InterPro" id="IPR014567">
    <property type="entry name" value="UCP031900"/>
</dbReference>
<dbReference type="SUPFAM" id="SSF63829">
    <property type="entry name" value="Calcium-dependent phosphotriesterase"/>
    <property type="match status" value="1"/>
</dbReference>
<dbReference type="PIRSF" id="PIRSF031900">
    <property type="entry name" value="UCP031900"/>
    <property type="match status" value="1"/>
</dbReference>
<dbReference type="Pfam" id="PF13449">
    <property type="entry name" value="Phytase-like"/>
    <property type="match status" value="1"/>
</dbReference>
<sequence length="335" mass="36013">MMTAASKAKHRNGLILLGFAGLLCLLAGPSVRAEPVVVRTAVLELNPTAPAAAKLGRLDYLGGLILASEGGGFGGYSGIAVDADGAGLWAIADTGHWLRLDFRCNDAGLPVEIAAAEILPLRDANGAEITRKTLSDAEALRHLADGRWLVSFERAHRLWFYDRPGGVATATLSTPASITQQPGNGGIEAVAAFANGDLLLLSEDMTAANGGDGNAAWLWRNGAWRDLVWPARDDFKPTDAVALDNGDVIVLERYFKPVIGPKARLQRIPAASMQGTEAVLQPELLAEWAAPYSVDNMEALDVRRMPDGSLWLYVMSDDNQNILQRTLLMVFRYQP</sequence>
<gene>
    <name evidence="2" type="ORF">FNB15_09330</name>
</gene>
<accession>A0A516H109</accession>
<protein>
    <recommendedName>
        <fullName evidence="1">Phytase-like domain-containing protein</fullName>
    </recommendedName>
</protein>
<keyword evidence="3" id="KW-1185">Reference proteome</keyword>
<dbReference type="RefSeq" id="WP_144068435.1">
    <property type="nucleotide sequence ID" value="NZ_CP041636.1"/>
</dbReference>
<dbReference type="KEGG" id="fer:FNB15_09330"/>
<evidence type="ECO:0000313" key="2">
    <source>
        <dbReference type="EMBL" id="QDO97454.1"/>
    </source>
</evidence>
<dbReference type="Proteomes" id="UP000317496">
    <property type="component" value="Chromosome"/>
</dbReference>
<evidence type="ECO:0000313" key="3">
    <source>
        <dbReference type="Proteomes" id="UP000317496"/>
    </source>
</evidence>
<organism evidence="2 3">
    <name type="scientific">Ferrovibrio terrae</name>
    <dbReference type="NCBI Taxonomy" id="2594003"/>
    <lineage>
        <taxon>Bacteria</taxon>
        <taxon>Pseudomonadati</taxon>
        <taxon>Pseudomonadota</taxon>
        <taxon>Alphaproteobacteria</taxon>
        <taxon>Rhodospirillales</taxon>
        <taxon>Rhodospirillaceae</taxon>
        <taxon>Ferrovibrio</taxon>
    </lineage>
</organism>
<feature type="domain" description="Phytase-like" evidence="1">
    <location>
        <begin position="72"/>
        <end position="319"/>
    </location>
</feature>